<protein>
    <submittedName>
        <fullName evidence="1">Kinase-like protein</fullName>
    </submittedName>
</protein>
<organism evidence="1 2">
    <name type="scientific">Artomyces pyxidatus</name>
    <dbReference type="NCBI Taxonomy" id="48021"/>
    <lineage>
        <taxon>Eukaryota</taxon>
        <taxon>Fungi</taxon>
        <taxon>Dikarya</taxon>
        <taxon>Basidiomycota</taxon>
        <taxon>Agaricomycotina</taxon>
        <taxon>Agaricomycetes</taxon>
        <taxon>Russulales</taxon>
        <taxon>Auriscalpiaceae</taxon>
        <taxon>Artomyces</taxon>
    </lineage>
</organism>
<gene>
    <name evidence="1" type="ORF">BV25DRAFT_1802305</name>
</gene>
<dbReference type="EMBL" id="MU277203">
    <property type="protein sequence ID" value="KAI0063356.1"/>
    <property type="molecule type" value="Genomic_DNA"/>
</dbReference>
<reference evidence="1" key="2">
    <citation type="journal article" date="2022" name="New Phytol.">
        <title>Evolutionary transition to the ectomycorrhizal habit in the genomes of a hyperdiverse lineage of mushroom-forming fungi.</title>
        <authorList>
            <person name="Looney B."/>
            <person name="Miyauchi S."/>
            <person name="Morin E."/>
            <person name="Drula E."/>
            <person name="Courty P.E."/>
            <person name="Kohler A."/>
            <person name="Kuo A."/>
            <person name="LaButti K."/>
            <person name="Pangilinan J."/>
            <person name="Lipzen A."/>
            <person name="Riley R."/>
            <person name="Andreopoulos W."/>
            <person name="He G."/>
            <person name="Johnson J."/>
            <person name="Nolan M."/>
            <person name="Tritt A."/>
            <person name="Barry K.W."/>
            <person name="Grigoriev I.V."/>
            <person name="Nagy L.G."/>
            <person name="Hibbett D."/>
            <person name="Henrissat B."/>
            <person name="Matheny P.B."/>
            <person name="Labbe J."/>
            <person name="Martin F.M."/>
        </authorList>
    </citation>
    <scope>NUCLEOTIDE SEQUENCE</scope>
    <source>
        <strain evidence="1">HHB10654</strain>
    </source>
</reference>
<comment type="caution">
    <text evidence="1">The sequence shown here is derived from an EMBL/GenBank/DDBJ whole genome shotgun (WGS) entry which is preliminary data.</text>
</comment>
<evidence type="ECO:0000313" key="2">
    <source>
        <dbReference type="Proteomes" id="UP000814140"/>
    </source>
</evidence>
<dbReference type="Proteomes" id="UP000814140">
    <property type="component" value="Unassembled WGS sequence"/>
</dbReference>
<reference evidence="1" key="1">
    <citation type="submission" date="2021-03" db="EMBL/GenBank/DDBJ databases">
        <authorList>
            <consortium name="DOE Joint Genome Institute"/>
            <person name="Ahrendt S."/>
            <person name="Looney B.P."/>
            <person name="Miyauchi S."/>
            <person name="Morin E."/>
            <person name="Drula E."/>
            <person name="Courty P.E."/>
            <person name="Chicoki N."/>
            <person name="Fauchery L."/>
            <person name="Kohler A."/>
            <person name="Kuo A."/>
            <person name="Labutti K."/>
            <person name="Pangilinan J."/>
            <person name="Lipzen A."/>
            <person name="Riley R."/>
            <person name="Andreopoulos W."/>
            <person name="He G."/>
            <person name="Johnson J."/>
            <person name="Barry K.W."/>
            <person name="Grigoriev I.V."/>
            <person name="Nagy L."/>
            <person name="Hibbett D."/>
            <person name="Henrissat B."/>
            <person name="Matheny P.B."/>
            <person name="Labbe J."/>
            <person name="Martin F."/>
        </authorList>
    </citation>
    <scope>NUCLEOTIDE SEQUENCE</scope>
    <source>
        <strain evidence="1">HHB10654</strain>
    </source>
</reference>
<name>A0ACB8T5E8_9AGAM</name>
<keyword evidence="2" id="KW-1185">Reference proteome</keyword>
<accession>A0ACB8T5E8</accession>
<proteinExistence type="predicted"/>
<evidence type="ECO:0000313" key="1">
    <source>
        <dbReference type="EMBL" id="KAI0063356.1"/>
    </source>
</evidence>
<sequence>MTSGSNSQEDGGLKSPGLPYVQSSPSARPDSPSTLAASPLEAPADEVDARAHIRRPSIIITTDVVSPSGITPSTVGAGSLGSASSSTPRSGTSSASPHAQRYPGWLSEVVKPLAEFIDECIDPRDLFIDLQEIAEGESGSVFSALVVATSPGQRKVHSFKPPTPTSPFPDSSVQELVAIKSVPILPSGSSKLFDLRRELELMRDLRHPNILKMERLYVDLVEDSLWIGMELMERSLADVLGVQAEEGGEELVVGEKMVARFVWDVLLALSYIRKQHIAHRDLRSDNLLLNRDGVLKISDFSSAVRAPPGTPKSSENVGVIYWQAPEMRTGLYDPLKVDVWSLGATTWELVEGEPPFSDVQDTRQIGQQLPPLSNPDIFSRSFHDFLHLCSQPVGSRPDPDELLNAHYIRTACPRSAIVQMLAQCKSIEEQRLRRQSVDSQGTFTLP</sequence>